<evidence type="ECO:0000259" key="1">
    <source>
        <dbReference type="Pfam" id="PF00501"/>
    </source>
</evidence>
<accession>A0A2P2DCF8</accession>
<dbReference type="InterPro" id="IPR000873">
    <property type="entry name" value="AMP-dep_synth/lig_dom"/>
</dbReference>
<protein>
    <submittedName>
        <fullName evidence="2">Phenylacetate--CoA ligase</fullName>
    </submittedName>
</protein>
<keyword evidence="3" id="KW-1185">Reference proteome</keyword>
<dbReference type="Gene3D" id="3.40.50.12780">
    <property type="entry name" value="N-terminal domain of ligase-like"/>
    <property type="match status" value="1"/>
</dbReference>
<dbReference type="Proteomes" id="UP000245206">
    <property type="component" value="Unassembled WGS sequence"/>
</dbReference>
<dbReference type="GO" id="GO:0016874">
    <property type="term" value="F:ligase activity"/>
    <property type="evidence" value="ECO:0007669"/>
    <property type="project" value="UniProtKB-KW"/>
</dbReference>
<dbReference type="InterPro" id="IPR053158">
    <property type="entry name" value="CapK_Type1_Caps_Biosynth"/>
</dbReference>
<sequence>MNKVLDSKRTPLLREEWDLELQKMFESRFAPKWNANIGDRIGEEEFEFVKSFQKDLVYAKEHSLYQTKESILSFIEIYINTSTFFKQQLEGIQWKQNFESIPFTNRDDLQSKITDIIPIDANLKDMVINPTSGTTGKPILAPNHPKAIGCYVPLIEYSVNKYGVTPIHSPKSTFAIQLCYQQNTIVYATCHSLAGGAKFAKINIHPNSWNKPSDLQNFLLEFSPQILTGDPYAFESAMKMGIKYKPEAIHSTALELTPALRNNLSEYFQCPVINFYSLNETGPIAYSCPKDPEWMHLLPHDLYVEVISNETLTPIPTGNVGEIVLTGGRNPYLPLLRYKTGDQGEIQYGTCECGDHFPRLRLLSGRKPVYFQKPNGETVNPIDVARILRKNSIIYQFQVEQITEVRWECRLSLSDTMDMSEISLENEKTKIKEELESLFGKGSQVYISTNFPLDGKKQIVFINSYLSQRDSKS</sequence>
<feature type="domain" description="AMP-dependent synthetase/ligase" evidence="1">
    <location>
        <begin position="126"/>
        <end position="327"/>
    </location>
</feature>
<dbReference type="PANTHER" id="PTHR36932">
    <property type="entry name" value="CAPSULAR POLYSACCHARIDE BIOSYNTHESIS PROTEIN"/>
    <property type="match status" value="1"/>
</dbReference>
<dbReference type="PANTHER" id="PTHR36932:SF1">
    <property type="entry name" value="CAPSULAR POLYSACCHARIDE BIOSYNTHESIS PROTEIN"/>
    <property type="match status" value="1"/>
</dbReference>
<evidence type="ECO:0000313" key="3">
    <source>
        <dbReference type="Proteomes" id="UP000245206"/>
    </source>
</evidence>
<dbReference type="AlphaFoldDB" id="A0A2P2DCF8"/>
<proteinExistence type="predicted"/>
<keyword evidence="2" id="KW-0436">Ligase</keyword>
<gene>
    <name evidence="2" type="ORF">LPTSP2_16000</name>
</gene>
<name>A0A2P2DCF8_9LEPT</name>
<dbReference type="SUPFAM" id="SSF56801">
    <property type="entry name" value="Acetyl-CoA synthetase-like"/>
    <property type="match status" value="1"/>
</dbReference>
<dbReference type="EMBL" id="BFAZ01000008">
    <property type="protein sequence ID" value="GBF42313.1"/>
    <property type="molecule type" value="Genomic_DNA"/>
</dbReference>
<dbReference type="Pfam" id="PF00501">
    <property type="entry name" value="AMP-binding"/>
    <property type="match status" value="1"/>
</dbReference>
<dbReference type="InterPro" id="IPR042099">
    <property type="entry name" value="ANL_N_sf"/>
</dbReference>
<organism evidence="2 3">
    <name type="scientific">Leptospira ellinghausenii</name>
    <dbReference type="NCBI Taxonomy" id="1917822"/>
    <lineage>
        <taxon>Bacteria</taxon>
        <taxon>Pseudomonadati</taxon>
        <taxon>Spirochaetota</taxon>
        <taxon>Spirochaetia</taxon>
        <taxon>Leptospirales</taxon>
        <taxon>Leptospiraceae</taxon>
        <taxon>Leptospira</taxon>
    </lineage>
</organism>
<comment type="caution">
    <text evidence="2">The sequence shown here is derived from an EMBL/GenBank/DDBJ whole genome shotgun (WGS) entry which is preliminary data.</text>
</comment>
<dbReference type="OrthoDB" id="580775at2"/>
<reference evidence="3" key="1">
    <citation type="journal article" date="2019" name="Microbiol. Immunol.">
        <title>Molecular and phenotypic characterization of Leptospira johnsonii sp. nov., Leptospira ellinghausenii sp. nov. and Leptospira ryugenii sp. nov. isolated from soil and water in Japan.</title>
        <authorList>
            <person name="Masuzawa T."/>
            <person name="Saito M."/>
            <person name="Nakao R."/>
            <person name="Nikaido Y."/>
            <person name="Matsumoto M."/>
            <person name="Ogawa M."/>
            <person name="Yokoyama M."/>
            <person name="Hidaka Y."/>
            <person name="Tomita J."/>
            <person name="Sakakibara K."/>
            <person name="Suzuki K."/>
            <person name="Yasuda S."/>
            <person name="Sato H."/>
            <person name="Yamaguchi M."/>
            <person name="Yoshida S.I."/>
            <person name="Koizumi N."/>
            <person name="Kawamura Y."/>
        </authorList>
    </citation>
    <scope>NUCLEOTIDE SEQUENCE [LARGE SCALE GENOMIC DNA]</scope>
    <source>
        <strain evidence="3">E18</strain>
    </source>
</reference>
<evidence type="ECO:0000313" key="2">
    <source>
        <dbReference type="EMBL" id="GBF42313.1"/>
    </source>
</evidence>